<keyword evidence="7 19" id="KW-0679">Respiratory chain</keyword>
<evidence type="ECO:0000259" key="20">
    <source>
        <dbReference type="PROSITE" id="PS51002"/>
    </source>
</evidence>
<comment type="function">
    <text evidence="1 19">Component of the ubiquinol-cytochrome c reductase complex (complex III or cytochrome b-c1 complex) that is part of the mitochondrial respiratory chain. The b-c1 complex mediates electron transfer from ubiquinol to cytochrome c. Contributes to the generation of a proton gradient across the mitochondrial membrane that is then used for ATP synthesis.</text>
</comment>
<dbReference type="Pfam" id="PF00033">
    <property type="entry name" value="Cytochrome_B"/>
    <property type="match status" value="1"/>
</dbReference>
<feature type="transmembrane region" description="Helical" evidence="19">
    <location>
        <begin position="288"/>
        <end position="308"/>
    </location>
</feature>
<evidence type="ECO:0000256" key="14">
    <source>
        <dbReference type="ARBA" id="ARBA00023075"/>
    </source>
</evidence>
<feature type="transmembrane region" description="Helical" evidence="19">
    <location>
        <begin position="30"/>
        <end position="56"/>
    </location>
</feature>
<reference evidence="22" key="1">
    <citation type="journal article" name="Insects">
        <title>Tracking the Distribution and Burst of Nuclear Mitochondrial DNA Sequences (NUMTs) in Fig Wasp Genomes.</title>
        <authorList>
            <person name="Wang J.X."/>
            <person name="Liu J."/>
            <person name="Miao Y.H."/>
            <person name="Huang D.W."/>
            <person name="Xiao J.H."/>
        </authorList>
    </citation>
    <scope>NUCLEOTIDE SEQUENCE</scope>
</reference>
<evidence type="ECO:0000256" key="18">
    <source>
        <dbReference type="PIRSR" id="PIRSR038885-2"/>
    </source>
</evidence>
<dbReference type="PANTHER" id="PTHR19271:SF16">
    <property type="entry name" value="CYTOCHROME B"/>
    <property type="match status" value="1"/>
</dbReference>
<evidence type="ECO:0000259" key="21">
    <source>
        <dbReference type="PROSITE" id="PS51003"/>
    </source>
</evidence>
<evidence type="ECO:0000256" key="6">
    <source>
        <dbReference type="ARBA" id="ARBA00022617"/>
    </source>
</evidence>
<comment type="cofactor">
    <cofactor evidence="18">
        <name>heme</name>
        <dbReference type="ChEBI" id="CHEBI:30413"/>
    </cofactor>
    <text evidence="18">Binds 2 heme groups non-covalently.</text>
</comment>
<dbReference type="InterPro" id="IPR005797">
    <property type="entry name" value="Cyt_b/b6_N"/>
</dbReference>
<keyword evidence="8 19" id="KW-0812">Transmembrane</keyword>
<proteinExistence type="inferred from homology"/>
<dbReference type="Pfam" id="PF00032">
    <property type="entry name" value="Cytochrom_B_C"/>
    <property type="match status" value="1"/>
</dbReference>
<evidence type="ECO:0000256" key="2">
    <source>
        <dbReference type="ARBA" id="ARBA00004448"/>
    </source>
</evidence>
<dbReference type="SUPFAM" id="SSF81342">
    <property type="entry name" value="Transmembrane di-heme cytochromes"/>
    <property type="match status" value="1"/>
</dbReference>
<feature type="binding site" description="axial binding residue" evidence="18">
    <location>
        <position position="84"/>
    </location>
    <ligand>
        <name>heme b</name>
        <dbReference type="ChEBI" id="CHEBI:60344"/>
        <label>b562</label>
    </ligand>
    <ligandPart>
        <name>Fe</name>
        <dbReference type="ChEBI" id="CHEBI:18248"/>
    </ligandPart>
</feature>
<keyword evidence="9 18" id="KW-0479">Metal-binding</keyword>
<dbReference type="GO" id="GO:0008121">
    <property type="term" value="F:quinol-cytochrome-c reductase activity"/>
    <property type="evidence" value="ECO:0007669"/>
    <property type="project" value="InterPro"/>
</dbReference>
<evidence type="ECO:0000256" key="13">
    <source>
        <dbReference type="ARBA" id="ARBA00023004"/>
    </source>
</evidence>
<sequence>MKKSSMKTNVLLKTINNSLINLPTPMNINIWWNFGSLLGLCLFMQIASGLFLSMHYTPNVGMAFNSVMHIMQDVHYGWFLRMIHMNGASIFFMCMYMHIGRNLYYNTFKSYKPWSMGVVIFLVTMMTAFMGYVLPWGQMSLWGATVITNLLSAVPYMGEDMVLWLWGGFSVNNATLNRFYSFHFLMPFIILFLVIIHLVLLHEVGSSNPLGLNSNYFKIPFHPYFTIKDIIGFLVLITILLLIILIDPYILSDAENFNKANSMITPIHIQPEWYFLFAYAILRTIPNKLGGVIALLMSILILLFIPFISDYKIKSFKFQMLNKILFWIFVAIFIVLTWVGSKPIEEPYVLISQITSIMYFSYYFISPMMTVWLVNLFKI</sequence>
<dbReference type="InterPro" id="IPR016174">
    <property type="entry name" value="Di-haem_cyt_TM"/>
</dbReference>
<evidence type="ECO:0000256" key="7">
    <source>
        <dbReference type="ARBA" id="ARBA00022660"/>
    </source>
</evidence>
<name>A0A8A2FF15_9HYME</name>
<feature type="transmembrane region" description="Helical" evidence="19">
    <location>
        <begin position="320"/>
        <end position="339"/>
    </location>
</feature>
<evidence type="ECO:0000256" key="4">
    <source>
        <dbReference type="ARBA" id="ARBA00013531"/>
    </source>
</evidence>
<feature type="transmembrane region" description="Helical" evidence="19">
    <location>
        <begin position="179"/>
        <end position="200"/>
    </location>
</feature>
<dbReference type="InterPro" id="IPR030689">
    <property type="entry name" value="Cytochrome_b"/>
</dbReference>
<dbReference type="PIRSF" id="PIRSF038885">
    <property type="entry name" value="COB"/>
    <property type="match status" value="1"/>
</dbReference>
<evidence type="ECO:0000256" key="5">
    <source>
        <dbReference type="ARBA" id="ARBA00022448"/>
    </source>
</evidence>
<dbReference type="GO" id="GO:0046872">
    <property type="term" value="F:metal ion binding"/>
    <property type="evidence" value="ECO:0007669"/>
    <property type="project" value="UniProtKB-UniRule"/>
</dbReference>
<dbReference type="GO" id="GO:0006122">
    <property type="term" value="P:mitochondrial electron transport, ubiquinol to cytochrome c"/>
    <property type="evidence" value="ECO:0007669"/>
    <property type="project" value="TreeGrafter"/>
</dbReference>
<keyword evidence="16 19" id="KW-0472">Membrane</keyword>
<dbReference type="PROSITE" id="PS51003">
    <property type="entry name" value="CYTB_CTER"/>
    <property type="match status" value="1"/>
</dbReference>
<feature type="binding site" description="axial binding residue" evidence="18">
    <location>
        <position position="197"/>
    </location>
    <ligand>
        <name>heme b</name>
        <dbReference type="ChEBI" id="CHEBI:60344"/>
        <label>b566</label>
    </ligand>
    <ligandPart>
        <name>Fe</name>
        <dbReference type="ChEBI" id="CHEBI:18248"/>
    </ligandPart>
</feature>
<feature type="domain" description="Cytochrome b/b6 N-terminal region profile" evidence="20">
    <location>
        <begin position="2"/>
        <end position="210"/>
    </location>
</feature>
<evidence type="ECO:0000256" key="11">
    <source>
        <dbReference type="ARBA" id="ARBA00022982"/>
    </source>
</evidence>
<evidence type="ECO:0000256" key="3">
    <source>
        <dbReference type="ARBA" id="ARBA00011649"/>
    </source>
</evidence>
<organism evidence="22">
    <name type="scientific">Dolichoris vasculosae</name>
    <dbReference type="NCBI Taxonomy" id="130022"/>
    <lineage>
        <taxon>Eukaryota</taxon>
        <taxon>Metazoa</taxon>
        <taxon>Ecdysozoa</taxon>
        <taxon>Arthropoda</taxon>
        <taxon>Hexapoda</taxon>
        <taxon>Insecta</taxon>
        <taxon>Pterygota</taxon>
        <taxon>Neoptera</taxon>
        <taxon>Endopterygota</taxon>
        <taxon>Hymenoptera</taxon>
        <taxon>Apocrita</taxon>
        <taxon>Proctotrupomorpha</taxon>
        <taxon>Chalcidoidea</taxon>
        <taxon>Agaonidae</taxon>
        <taxon>Agaoninae</taxon>
        <taxon>Dolichoris</taxon>
    </lineage>
</organism>
<evidence type="ECO:0000256" key="10">
    <source>
        <dbReference type="ARBA" id="ARBA00022792"/>
    </source>
</evidence>
<dbReference type="SUPFAM" id="SSF81648">
    <property type="entry name" value="a domain/subunit of cytochrome bc1 complex (Ubiquinol-cytochrome c reductase)"/>
    <property type="match status" value="1"/>
</dbReference>
<keyword evidence="14" id="KW-0830">Ubiquinone</keyword>
<dbReference type="EMBL" id="MT947596">
    <property type="protein sequence ID" value="QSV12557.1"/>
    <property type="molecule type" value="Genomic_DNA"/>
</dbReference>
<feature type="transmembrane region" description="Helical" evidence="19">
    <location>
        <begin position="111"/>
        <end position="133"/>
    </location>
</feature>
<feature type="domain" description="Cytochrome b/b6 C-terminal region profile" evidence="21">
    <location>
        <begin position="211"/>
        <end position="379"/>
    </location>
</feature>
<keyword evidence="12 19" id="KW-1133">Transmembrane helix</keyword>
<evidence type="ECO:0000256" key="9">
    <source>
        <dbReference type="ARBA" id="ARBA00022723"/>
    </source>
</evidence>
<dbReference type="AlphaFoldDB" id="A0A8A2FF15"/>
<dbReference type="InterPro" id="IPR048260">
    <property type="entry name" value="Cytochrome_b_C_euk/bac"/>
</dbReference>
<feature type="binding site" evidence="17">
    <location>
        <position position="202"/>
    </location>
    <ligand>
        <name>a ubiquinone</name>
        <dbReference type="ChEBI" id="CHEBI:16389"/>
    </ligand>
</feature>
<evidence type="ECO:0000256" key="8">
    <source>
        <dbReference type="ARBA" id="ARBA00022692"/>
    </source>
</evidence>
<dbReference type="PANTHER" id="PTHR19271">
    <property type="entry name" value="CYTOCHROME B"/>
    <property type="match status" value="1"/>
</dbReference>
<dbReference type="GO" id="GO:0005743">
    <property type="term" value="C:mitochondrial inner membrane"/>
    <property type="evidence" value="ECO:0007669"/>
    <property type="project" value="UniProtKB-SubCell"/>
</dbReference>
<evidence type="ECO:0000313" key="22">
    <source>
        <dbReference type="EMBL" id="QSV12557.1"/>
    </source>
</evidence>
<dbReference type="InterPro" id="IPR027387">
    <property type="entry name" value="Cytb/b6-like_sf"/>
</dbReference>
<feature type="transmembrane region" description="Helical" evidence="19">
    <location>
        <begin position="139"/>
        <end position="158"/>
    </location>
</feature>
<comment type="cofactor">
    <cofactor evidence="19">
        <name>heme b</name>
        <dbReference type="ChEBI" id="CHEBI:60344"/>
    </cofactor>
    <text evidence="19">Binds 2 heme groups non-covalently.</text>
</comment>
<feature type="binding site" description="axial binding residue" evidence="18">
    <location>
        <position position="183"/>
    </location>
    <ligand>
        <name>heme b</name>
        <dbReference type="ChEBI" id="CHEBI:60344"/>
        <label>b562</label>
    </ligand>
    <ligandPart>
        <name>Fe</name>
        <dbReference type="ChEBI" id="CHEBI:18248"/>
    </ligandPart>
</feature>
<dbReference type="PROSITE" id="PS51002">
    <property type="entry name" value="CYTB_NTER"/>
    <property type="match status" value="1"/>
</dbReference>
<keyword evidence="6 18" id="KW-0349">Heme</keyword>
<keyword evidence="13 18" id="KW-0408">Iron</keyword>
<evidence type="ECO:0000256" key="17">
    <source>
        <dbReference type="PIRSR" id="PIRSR038885-1"/>
    </source>
</evidence>
<dbReference type="GO" id="GO:0045275">
    <property type="term" value="C:respiratory chain complex III"/>
    <property type="evidence" value="ECO:0007669"/>
    <property type="project" value="InterPro"/>
</dbReference>
<evidence type="ECO:0000256" key="15">
    <source>
        <dbReference type="ARBA" id="ARBA00023128"/>
    </source>
</evidence>
<geneLocation type="mitochondrion" evidence="22"/>
<evidence type="ECO:0000256" key="16">
    <source>
        <dbReference type="ARBA" id="ARBA00023136"/>
    </source>
</evidence>
<gene>
    <name evidence="22" type="primary">CYTB</name>
</gene>
<dbReference type="Gene3D" id="1.20.810.10">
    <property type="entry name" value="Cytochrome Bc1 Complex, Chain C"/>
    <property type="match status" value="1"/>
</dbReference>
<accession>A0A8A2FF15</accession>
<comment type="subunit">
    <text evidence="3">The main subunits of complex b-c1 are: cytochrome b, cytochrome c1 and the Rieske protein.</text>
</comment>
<dbReference type="CDD" id="cd00290">
    <property type="entry name" value="cytochrome_b_C"/>
    <property type="match status" value="1"/>
</dbReference>
<dbReference type="InterPro" id="IPR048259">
    <property type="entry name" value="Cytochrome_b_N_euk/bac"/>
</dbReference>
<keyword evidence="11 19" id="KW-0249">Electron transport</keyword>
<feature type="transmembrane region" description="Helical" evidence="19">
    <location>
        <begin position="359"/>
        <end position="377"/>
    </location>
</feature>
<evidence type="ECO:0000256" key="1">
    <source>
        <dbReference type="ARBA" id="ARBA00002566"/>
    </source>
</evidence>
<feature type="transmembrane region" description="Helical" evidence="19">
    <location>
        <begin position="230"/>
        <end position="251"/>
    </location>
</feature>
<feature type="binding site" description="axial binding residue" evidence="18">
    <location>
        <position position="98"/>
    </location>
    <ligand>
        <name>heme b</name>
        <dbReference type="ChEBI" id="CHEBI:60344"/>
        <label>b566</label>
    </ligand>
    <ligandPart>
        <name>Fe</name>
        <dbReference type="ChEBI" id="CHEBI:18248"/>
    </ligandPart>
</feature>
<dbReference type="CDD" id="cd00284">
    <property type="entry name" value="Cytochrome_b_N"/>
    <property type="match status" value="1"/>
</dbReference>
<keyword evidence="5 19" id="KW-0813">Transport</keyword>
<protein>
    <recommendedName>
        <fullName evidence="4 19">Cytochrome b</fullName>
    </recommendedName>
</protein>
<feature type="transmembrane region" description="Helical" evidence="19">
    <location>
        <begin position="76"/>
        <end position="99"/>
    </location>
</feature>
<evidence type="ECO:0000256" key="19">
    <source>
        <dbReference type="RuleBase" id="RU362117"/>
    </source>
</evidence>
<keyword evidence="15 19" id="KW-0496">Mitochondrion</keyword>
<dbReference type="InterPro" id="IPR005798">
    <property type="entry name" value="Cyt_b/b6_C"/>
</dbReference>
<comment type="similarity">
    <text evidence="19">Belongs to the cytochrome b family.</text>
</comment>
<comment type="subcellular location">
    <subcellularLocation>
        <location evidence="2">Mitochondrion inner membrane</location>
        <topology evidence="2">Multi-pass membrane protein</topology>
    </subcellularLocation>
</comment>
<dbReference type="InterPro" id="IPR036150">
    <property type="entry name" value="Cyt_b/b6_C_sf"/>
</dbReference>
<keyword evidence="10" id="KW-0999">Mitochondrion inner membrane</keyword>
<dbReference type="GO" id="GO:0016491">
    <property type="term" value="F:oxidoreductase activity"/>
    <property type="evidence" value="ECO:0007669"/>
    <property type="project" value="UniProtKB-UniRule"/>
</dbReference>
<evidence type="ECO:0000256" key="12">
    <source>
        <dbReference type="ARBA" id="ARBA00022989"/>
    </source>
</evidence>